<name>A0A540WP26_9BACT</name>
<dbReference type="OrthoDB" id="9921933at2"/>
<comment type="caution">
    <text evidence="1">The sequence shown here is derived from an EMBL/GenBank/DDBJ whole genome shotgun (WGS) entry which is preliminary data.</text>
</comment>
<protein>
    <submittedName>
        <fullName evidence="1">Uncharacterized protein</fullName>
    </submittedName>
</protein>
<organism evidence="1 2">
    <name type="scientific">Myxococcus llanfairpwllgwyngyllgogerychwyrndrobwllllantysiliogogogochensis</name>
    <dbReference type="NCBI Taxonomy" id="2590453"/>
    <lineage>
        <taxon>Bacteria</taxon>
        <taxon>Pseudomonadati</taxon>
        <taxon>Myxococcota</taxon>
        <taxon>Myxococcia</taxon>
        <taxon>Myxococcales</taxon>
        <taxon>Cystobacterineae</taxon>
        <taxon>Myxococcaceae</taxon>
        <taxon>Myxococcus</taxon>
    </lineage>
</organism>
<proteinExistence type="predicted"/>
<gene>
    <name evidence="1" type="ORF">FJV41_38555</name>
</gene>
<dbReference type="RefSeq" id="WP_141647609.1">
    <property type="nucleotide sequence ID" value="NZ_VIFM01000242.1"/>
</dbReference>
<evidence type="ECO:0000313" key="2">
    <source>
        <dbReference type="Proteomes" id="UP000315369"/>
    </source>
</evidence>
<accession>A0A540WP26</accession>
<sequence length="97" mass="10884">MRNFEQEEAEARERMRRELLPVVLEEIGLAGFYMTDALTRPMAGALAGLIEQSGVEAIHVNILPEIGVHVYLMHDKYYLVRSGLNDMAMARFGDGST</sequence>
<dbReference type="EMBL" id="VIFM01000242">
    <property type="protein sequence ID" value="TQF10617.1"/>
    <property type="molecule type" value="Genomic_DNA"/>
</dbReference>
<dbReference type="AlphaFoldDB" id="A0A540WP26"/>
<dbReference type="Proteomes" id="UP000315369">
    <property type="component" value="Unassembled WGS sequence"/>
</dbReference>
<evidence type="ECO:0000313" key="1">
    <source>
        <dbReference type="EMBL" id="TQF10617.1"/>
    </source>
</evidence>
<keyword evidence="2" id="KW-1185">Reference proteome</keyword>
<reference evidence="1 2" key="1">
    <citation type="submission" date="2019-06" db="EMBL/GenBank/DDBJ databases">
        <authorList>
            <person name="Livingstone P."/>
            <person name="Whitworth D."/>
        </authorList>
    </citation>
    <scope>NUCLEOTIDE SEQUENCE [LARGE SCALE GENOMIC DNA]</scope>
    <source>
        <strain evidence="1 2">AM401</strain>
    </source>
</reference>